<dbReference type="CDD" id="cd01839">
    <property type="entry name" value="SGNH_arylesterase_like"/>
    <property type="match status" value="1"/>
</dbReference>
<proteinExistence type="predicted"/>
<keyword evidence="3" id="KW-1185">Reference proteome</keyword>
<name>A0A1M6A2G0_9VIBR</name>
<dbReference type="EMBL" id="FQXZ01000039">
    <property type="protein sequence ID" value="SHI30509.1"/>
    <property type="molecule type" value="Genomic_DNA"/>
</dbReference>
<dbReference type="PANTHER" id="PTHR30383">
    <property type="entry name" value="THIOESTERASE 1/PROTEASE 1/LYSOPHOSPHOLIPASE L1"/>
    <property type="match status" value="1"/>
</dbReference>
<dbReference type="OrthoDB" id="164654at2"/>
<reference evidence="2 3" key="1">
    <citation type="submission" date="2016-11" db="EMBL/GenBank/DDBJ databases">
        <authorList>
            <person name="Jaros S."/>
            <person name="Januszkiewicz K."/>
            <person name="Wedrychowicz H."/>
        </authorList>
    </citation>
    <scope>NUCLEOTIDE SEQUENCE [LARGE SCALE GENOMIC DNA]</scope>
    <source>
        <strain evidence="2 3">CECT 7868</strain>
    </source>
</reference>
<dbReference type="InterPro" id="IPR051532">
    <property type="entry name" value="Ester_Hydrolysis_Enzymes"/>
</dbReference>
<dbReference type="Gene3D" id="3.40.50.1110">
    <property type="entry name" value="SGNH hydrolase"/>
    <property type="match status" value="1"/>
</dbReference>
<dbReference type="STRING" id="1216006.VA7868_03447"/>
<evidence type="ECO:0000313" key="3">
    <source>
        <dbReference type="Proteomes" id="UP000184608"/>
    </source>
</evidence>
<dbReference type="InterPro" id="IPR013830">
    <property type="entry name" value="SGNH_hydro"/>
</dbReference>
<accession>A0A1M6A2G0</accession>
<dbReference type="PANTHER" id="PTHR30383:SF29">
    <property type="entry name" value="SGNH HYDROLASE-TYPE ESTERASE DOMAIN-CONTAINING PROTEIN"/>
    <property type="match status" value="1"/>
</dbReference>
<dbReference type="Proteomes" id="UP000184608">
    <property type="component" value="Unassembled WGS sequence"/>
</dbReference>
<sequence length="205" mass="22755">MKTILCYGDSNVWGYIPGGGRYGWKTRWTGYLDGLLGEDYRVIEEGLNGRNTGIDDPLFEGRNGQSYLPVVLESHYAADYVVLMLGTNDLKARFNRTVEDIARSAGQLIQLIQSYYPQSCEVILLSPPPVQHSQDAEKNEAFAGAPDKCEALSASYRYLSEQYECSFIDAGKYCATSLSDGVHLDAENHRALAQAVFSQIMLCES</sequence>
<dbReference type="GO" id="GO:0016788">
    <property type="term" value="F:hydrolase activity, acting on ester bonds"/>
    <property type="evidence" value="ECO:0007669"/>
    <property type="project" value="UniProtKB-ARBA"/>
</dbReference>
<dbReference type="AlphaFoldDB" id="A0A1M6A2G0"/>
<dbReference type="SUPFAM" id="SSF52266">
    <property type="entry name" value="SGNH hydrolase"/>
    <property type="match status" value="1"/>
</dbReference>
<dbReference type="InterPro" id="IPR036514">
    <property type="entry name" value="SGNH_hydro_sf"/>
</dbReference>
<dbReference type="Pfam" id="PF13472">
    <property type="entry name" value="Lipase_GDSL_2"/>
    <property type="match status" value="1"/>
</dbReference>
<feature type="domain" description="SGNH hydrolase-type esterase" evidence="1">
    <location>
        <begin position="6"/>
        <end position="190"/>
    </location>
</feature>
<gene>
    <name evidence="2" type="ORF">VA7868_03447</name>
</gene>
<protein>
    <submittedName>
        <fullName evidence="2">GDSL-like Lipase/Acylhydrolase</fullName>
    </submittedName>
</protein>
<evidence type="ECO:0000259" key="1">
    <source>
        <dbReference type="Pfam" id="PF13472"/>
    </source>
</evidence>
<organism evidence="2 3">
    <name type="scientific">Vibrio aerogenes CECT 7868</name>
    <dbReference type="NCBI Taxonomy" id="1216006"/>
    <lineage>
        <taxon>Bacteria</taxon>
        <taxon>Pseudomonadati</taxon>
        <taxon>Pseudomonadota</taxon>
        <taxon>Gammaproteobacteria</taxon>
        <taxon>Vibrionales</taxon>
        <taxon>Vibrionaceae</taxon>
        <taxon>Vibrio</taxon>
    </lineage>
</organism>
<dbReference type="RefSeq" id="WP_073605062.1">
    <property type="nucleotide sequence ID" value="NZ_FQXZ01000039.1"/>
</dbReference>
<keyword evidence="2" id="KW-0378">Hydrolase</keyword>
<evidence type="ECO:0000313" key="2">
    <source>
        <dbReference type="EMBL" id="SHI30509.1"/>
    </source>
</evidence>